<evidence type="ECO:0000256" key="2">
    <source>
        <dbReference type="ARBA" id="ARBA00022737"/>
    </source>
</evidence>
<dbReference type="NCBIfam" id="TIGR00756">
    <property type="entry name" value="PPR"/>
    <property type="match status" value="7"/>
</dbReference>
<dbReference type="Pfam" id="PF12854">
    <property type="entry name" value="PPR_1"/>
    <property type="match status" value="3"/>
</dbReference>
<feature type="repeat" description="PPR" evidence="3">
    <location>
        <begin position="426"/>
        <end position="460"/>
    </location>
</feature>
<feature type="repeat" description="PPR" evidence="3">
    <location>
        <begin position="321"/>
        <end position="355"/>
    </location>
</feature>
<feature type="repeat" description="PPR" evidence="3">
    <location>
        <begin position="391"/>
        <end position="425"/>
    </location>
</feature>
<evidence type="ECO:0000313" key="4">
    <source>
        <dbReference type="EMBL" id="PPR88432.1"/>
    </source>
</evidence>
<feature type="repeat" description="PPR" evidence="3">
    <location>
        <begin position="461"/>
        <end position="495"/>
    </location>
</feature>
<feature type="repeat" description="PPR" evidence="3">
    <location>
        <begin position="356"/>
        <end position="390"/>
    </location>
</feature>
<feature type="repeat" description="PPR" evidence="3">
    <location>
        <begin position="286"/>
        <end position="320"/>
    </location>
</feature>
<dbReference type="Proteomes" id="UP000239757">
    <property type="component" value="Unassembled WGS sequence"/>
</dbReference>
<dbReference type="InterPro" id="IPR002885">
    <property type="entry name" value="PPR_rpt"/>
</dbReference>
<feature type="repeat" description="PPR" evidence="3">
    <location>
        <begin position="251"/>
        <end position="285"/>
    </location>
</feature>
<organism evidence="4 5">
    <name type="scientific">Gossypium barbadense</name>
    <name type="common">Sea Island cotton</name>
    <name type="synonym">Hibiscus barbadensis</name>
    <dbReference type="NCBI Taxonomy" id="3634"/>
    <lineage>
        <taxon>Eukaryota</taxon>
        <taxon>Viridiplantae</taxon>
        <taxon>Streptophyta</taxon>
        <taxon>Embryophyta</taxon>
        <taxon>Tracheophyta</taxon>
        <taxon>Spermatophyta</taxon>
        <taxon>Magnoliopsida</taxon>
        <taxon>eudicotyledons</taxon>
        <taxon>Gunneridae</taxon>
        <taxon>Pentapetalae</taxon>
        <taxon>rosids</taxon>
        <taxon>malvids</taxon>
        <taxon>Malvales</taxon>
        <taxon>Malvaceae</taxon>
        <taxon>Malvoideae</taxon>
        <taxon>Gossypium</taxon>
    </lineage>
</organism>
<evidence type="ECO:0008006" key="6">
    <source>
        <dbReference type="Google" id="ProtNLM"/>
    </source>
</evidence>
<name>A0A2P5WBG6_GOSBA</name>
<dbReference type="AlphaFoldDB" id="A0A2P5WBG6"/>
<sequence>MWVVGHLQQLRAPTAAFCSTGLGLPRAPPFMVKPTSLKPLIDVNSRRKKWNPIPIPFRTISEPRGQDLDFVNVAHSHLIHSDWNKLNALSTHFTPFRVKHVLLKIQKDHVLSLEFFNWVKTRNPTSHSLETHSVILHILTKNQKFKSAESVLRSLLVSGSLELPAKMFDVILYSYRICDSSPRVFDLLFKTYAHAKKFRNATDAFSRMKDYGFFPTIKSCNAYLSSLLDLHRVDIALGFYREMRRCRLSPNVYTFNIVIHAFCKSGKLDKAMQVLREMEIMGFTPTVASYNTLIAGYCNKGLMSLAMKLKSSMGKDGVHPNVVTFNTLINGFCKEGKLNEANKVFNEMKTLNLAPTIVTYNTLINGYSQVGKSEMSNRLYEDMLKNGVKTDILTYNALILGLCKEGKTKKAAYLVKELDKDNLAPNASTFSALISGQCFRKNSDRAFQLYKTMIRSGFHPNENTYSMLISTLCKNEDFDGAVQVLNDMIDRSVVPDSGTLFELHKGLSRCAKNQLAIILCKKLEDRHLMPKVEEAVVYFWDIGRIQGMTCLKAPWCNEFNLNSALGFENFQLLFAIERKFKMRRHKDTSFQLKVVKEGCGLGLLADEVPSAFVVQSAPWFKVVRHQWNKIRIHLGQ</sequence>
<feature type="repeat" description="PPR" evidence="3">
    <location>
        <begin position="181"/>
        <end position="215"/>
    </location>
</feature>
<keyword evidence="2" id="KW-0677">Repeat</keyword>
<dbReference type="Pfam" id="PF13041">
    <property type="entry name" value="PPR_2"/>
    <property type="match status" value="2"/>
</dbReference>
<evidence type="ECO:0000256" key="3">
    <source>
        <dbReference type="PROSITE-ProRule" id="PRU00708"/>
    </source>
</evidence>
<dbReference type="Gene3D" id="1.25.40.10">
    <property type="entry name" value="Tetratricopeptide repeat domain"/>
    <property type="match status" value="3"/>
</dbReference>
<dbReference type="PROSITE" id="PS51375">
    <property type="entry name" value="PPR"/>
    <property type="match status" value="8"/>
</dbReference>
<proteinExistence type="inferred from homology"/>
<comment type="similarity">
    <text evidence="1">Belongs to the PPR family. P subfamily.</text>
</comment>
<reference evidence="4 5" key="1">
    <citation type="submission" date="2015-01" db="EMBL/GenBank/DDBJ databases">
        <title>Genome of allotetraploid Gossypium barbadense reveals genomic plasticity and fiber elongation in cotton evolution.</title>
        <authorList>
            <person name="Chen X."/>
            <person name="Liu X."/>
            <person name="Zhao B."/>
            <person name="Zheng H."/>
            <person name="Hu Y."/>
            <person name="Lu G."/>
            <person name="Yang C."/>
            <person name="Chen J."/>
            <person name="Shan C."/>
            <person name="Zhang L."/>
            <person name="Zhou Y."/>
            <person name="Wang L."/>
            <person name="Guo W."/>
            <person name="Bai Y."/>
            <person name="Ruan J."/>
            <person name="Shangguan X."/>
            <person name="Mao Y."/>
            <person name="Jiang J."/>
            <person name="Zhu Y."/>
            <person name="Lei J."/>
            <person name="Kang H."/>
            <person name="Chen S."/>
            <person name="He X."/>
            <person name="Wang R."/>
            <person name="Wang Y."/>
            <person name="Chen J."/>
            <person name="Wang L."/>
            <person name="Yu S."/>
            <person name="Wang B."/>
            <person name="Wei J."/>
            <person name="Song S."/>
            <person name="Lu X."/>
            <person name="Gao Z."/>
            <person name="Gu W."/>
            <person name="Deng X."/>
            <person name="Ma D."/>
            <person name="Wang S."/>
            <person name="Liang W."/>
            <person name="Fang L."/>
            <person name="Cai C."/>
            <person name="Zhu X."/>
            <person name="Zhou B."/>
            <person name="Zhang Y."/>
            <person name="Chen Z."/>
            <person name="Xu S."/>
            <person name="Zhu R."/>
            <person name="Wang S."/>
            <person name="Zhang T."/>
            <person name="Zhao G."/>
        </authorList>
    </citation>
    <scope>NUCLEOTIDE SEQUENCE [LARGE SCALE GENOMIC DNA]</scope>
    <source>
        <strain evidence="5">cv. Xinhai21</strain>
        <tissue evidence="4">Leaf</tissue>
    </source>
</reference>
<evidence type="ECO:0000313" key="5">
    <source>
        <dbReference type="Proteomes" id="UP000239757"/>
    </source>
</evidence>
<protein>
    <recommendedName>
        <fullName evidence="6">Pentacotripeptide-repeat region of PRORP domain-containing protein</fullName>
    </recommendedName>
</protein>
<dbReference type="OrthoDB" id="185373at2759"/>
<dbReference type="InterPro" id="IPR011990">
    <property type="entry name" value="TPR-like_helical_dom_sf"/>
</dbReference>
<gene>
    <name evidence="4" type="ORF">GOBAR_AA32265</name>
</gene>
<dbReference type="PANTHER" id="PTHR47447">
    <property type="entry name" value="OS03G0856100 PROTEIN"/>
    <property type="match status" value="1"/>
</dbReference>
<dbReference type="EMBL" id="KZ668282">
    <property type="protein sequence ID" value="PPR88432.1"/>
    <property type="molecule type" value="Genomic_DNA"/>
</dbReference>
<evidence type="ECO:0000256" key="1">
    <source>
        <dbReference type="ARBA" id="ARBA00007626"/>
    </source>
</evidence>
<dbReference type="PANTHER" id="PTHR47447:SF28">
    <property type="entry name" value="PENTACOTRIPEPTIDE-REPEAT REGION OF PRORP DOMAIN-CONTAINING PROTEIN"/>
    <property type="match status" value="1"/>
</dbReference>
<accession>A0A2P5WBG6</accession>